<dbReference type="InterPro" id="IPR022453">
    <property type="entry name" value="Znf_MqsA-type"/>
</dbReference>
<gene>
    <name evidence="1" type="ORF">PMG25_24040</name>
</gene>
<dbReference type="RefSeq" id="WP_347178935.1">
    <property type="nucleotide sequence ID" value="NZ_JAQOSO010000120.1"/>
</dbReference>
<dbReference type="Gene3D" id="3.10.20.860">
    <property type="match status" value="1"/>
</dbReference>
<accession>A0ABT7BF17</accession>
<name>A0ABT7BF17_9CYAN</name>
<sequence length="72" mass="8385">MFKCHVCSSEQYHSELISEFFQIDGKFYLVEQIPVKVCSRCGEESFNRETTERIRVMLHGEAKPIKSISVEV</sequence>
<dbReference type="NCBIfam" id="TIGR03831">
    <property type="entry name" value="YgiT_finger"/>
    <property type="match status" value="1"/>
</dbReference>
<evidence type="ECO:0000313" key="2">
    <source>
        <dbReference type="Proteomes" id="UP001235849"/>
    </source>
</evidence>
<comment type="caution">
    <text evidence="1">The sequence shown here is derived from an EMBL/GenBank/DDBJ whole genome shotgun (WGS) entry which is preliminary data.</text>
</comment>
<dbReference type="EMBL" id="JAQOSO010000120">
    <property type="protein sequence ID" value="MDJ1177169.1"/>
    <property type="molecule type" value="Genomic_DNA"/>
</dbReference>
<proteinExistence type="predicted"/>
<dbReference type="Proteomes" id="UP001235849">
    <property type="component" value="Unassembled WGS sequence"/>
</dbReference>
<reference evidence="1 2" key="1">
    <citation type="submission" date="2023-01" db="EMBL/GenBank/DDBJ databases">
        <title>Novel diversity within Roseofilum (Cyanobacteria; Desertifilaceae) from marine benthic mats with descriptions of four novel species.</title>
        <authorList>
            <person name="Wang Y."/>
            <person name="Berthold D.E."/>
            <person name="Hu J."/>
            <person name="Lefler F.W."/>
            <person name="Laughinghouse H.D. IV."/>
        </authorList>
    </citation>
    <scope>NUCLEOTIDE SEQUENCE [LARGE SCALE GENOMIC DNA]</scope>
    <source>
        <strain evidence="1 2">BLCC-M114</strain>
    </source>
</reference>
<protein>
    <submittedName>
        <fullName evidence="1">YgiT-type zinc finger protein</fullName>
    </submittedName>
</protein>
<evidence type="ECO:0000313" key="1">
    <source>
        <dbReference type="EMBL" id="MDJ1177169.1"/>
    </source>
</evidence>
<keyword evidence="2" id="KW-1185">Reference proteome</keyword>
<organism evidence="1 2">
    <name type="scientific">Roseofilum capinflatum BLCC-M114</name>
    <dbReference type="NCBI Taxonomy" id="3022440"/>
    <lineage>
        <taxon>Bacteria</taxon>
        <taxon>Bacillati</taxon>
        <taxon>Cyanobacteriota</taxon>
        <taxon>Cyanophyceae</taxon>
        <taxon>Desertifilales</taxon>
        <taxon>Desertifilaceae</taxon>
        <taxon>Roseofilum</taxon>
        <taxon>Roseofilum capinflatum</taxon>
    </lineage>
</organism>